<keyword evidence="5" id="KW-0572">Peptidoglycan-anchor</keyword>
<dbReference type="AlphaFoldDB" id="A0A2Z6T7S3"/>
<dbReference type="Gene3D" id="2.60.40.4300">
    <property type="match status" value="1"/>
</dbReference>
<feature type="region of interest" description="Disordered" evidence="6">
    <location>
        <begin position="64"/>
        <end position="146"/>
    </location>
</feature>
<dbReference type="Gene3D" id="3.10.20.470">
    <property type="match status" value="2"/>
</dbReference>
<evidence type="ECO:0000256" key="6">
    <source>
        <dbReference type="SAM" id="MobiDB-lite"/>
    </source>
</evidence>
<dbReference type="Pfam" id="PF17965">
    <property type="entry name" value="MucBP_2"/>
    <property type="match status" value="2"/>
</dbReference>
<evidence type="ECO:0000256" key="3">
    <source>
        <dbReference type="ARBA" id="ARBA00022729"/>
    </source>
</evidence>
<keyword evidence="4" id="KW-0677">Repeat</keyword>
<accession>A0A2Z6T7S3</accession>
<dbReference type="NCBIfam" id="TIGR01168">
    <property type="entry name" value="YSIRK_signal"/>
    <property type="match status" value="1"/>
</dbReference>
<dbReference type="OrthoDB" id="2330051at2"/>
<dbReference type="InterPro" id="IPR009459">
    <property type="entry name" value="MucBP_dom"/>
</dbReference>
<dbReference type="InterPro" id="IPR041558">
    <property type="entry name" value="MucBP_2"/>
</dbReference>
<evidence type="ECO:0000313" key="10">
    <source>
        <dbReference type="Proteomes" id="UP000257317"/>
    </source>
</evidence>
<dbReference type="PROSITE" id="PS50847">
    <property type="entry name" value="GRAM_POS_ANCHORING"/>
    <property type="match status" value="1"/>
</dbReference>
<keyword evidence="2" id="KW-0964">Secreted</keyword>
<evidence type="ECO:0000259" key="8">
    <source>
        <dbReference type="PROSITE" id="PS50847"/>
    </source>
</evidence>
<evidence type="ECO:0000256" key="1">
    <source>
        <dbReference type="ARBA" id="ARBA00022512"/>
    </source>
</evidence>
<feature type="compositionally biased region" description="Low complexity" evidence="6">
    <location>
        <begin position="592"/>
        <end position="614"/>
    </location>
</feature>
<feature type="region of interest" description="Disordered" evidence="6">
    <location>
        <begin position="592"/>
        <end position="624"/>
    </location>
</feature>
<keyword evidence="1" id="KW-0134">Cell wall</keyword>
<feature type="compositionally biased region" description="Low complexity" evidence="6">
    <location>
        <begin position="74"/>
        <end position="90"/>
    </location>
</feature>
<keyword evidence="7" id="KW-0472">Membrane</keyword>
<dbReference type="Pfam" id="PF17966">
    <property type="entry name" value="Muc_B2"/>
    <property type="match status" value="1"/>
</dbReference>
<evidence type="ECO:0000313" key="9">
    <source>
        <dbReference type="EMBL" id="GBG04278.1"/>
    </source>
</evidence>
<name>A0A2Z6T7S3_9LACO</name>
<keyword evidence="3" id="KW-0732">Signal</keyword>
<sequence length="1011" mass="109329">MVSKNNKVKKFEQSAQRNNHFSIRKLTVGAASVLLGTSLYLGTQTSQAHAAEVKKDEQVTAVTNNEVDKDQLDAAETTAQSSAANTSTLSETSTKLNKVSQSTNEKSTKDVAQSETSHDDNAVAAAKAAQNNNDEDKTSTNKAPEKQSYQVNISFWNDVTNAPLTYTGKLPATNGSFNQEVKVSDPVGILGMAPTGYKLLNPEAITSNFKMKGNVAYLDGHDVDITLHYAPLSPVYVEYVNEENGKVLSTTGVGSNTSSSQSIANAAGDIMYPGTSKFLVHAIDIPGYELVSDPEYLGYYDQVQSADNANPIIVQFKYKKITNNEDPKDIKDGASVDGQWFGPVWEKLPGGVNATGIYGVTYGEENGDLEAKFQAMIDRYQRQGYTYVGTFNYHKNSDYFNFNEAGISVNLIPNKPVKVHYVDENNNEIQPSIEVAQNPNNPDQTNNGIDESNHWHPEGHWSVEAKDIPGYVLTKTYGATSGSFVPYEYNVTFVYTKKETKVPTTPPVDNKEVAGTVLYIDDTLPKDKQILSSDTFTGEVGQKIDYSTAATIKDYENQGYKLVSSDYKNGDETFTNGSNVFKVIFTHDIVPVNPNNPGKPGQPLNPDDPNGNGPKYPEGTSKADLEKTVTRTITYVGAGDKTPKEVVQSINFTASGELDKVTGKWIKNLTWTPDKGTLASVTTPVIEGYHVVSVSADSKDGVNVDSIAITRKSTDSKVVVIYAENGHIIPVDPNGHKIPNAPTPQYPTDPTNPSKVTPNEPVPEIPGYIPNTPTVTPENPGKDTEVTYTKKETATVPPLVENQPEAAVDTIKYIDDTTGKTMSEVKVGGAVGSNVTYTTTATIADYEAQGYKFVSSNFENGKEVYVKGGQTFEVHFTKGTEPVVPTTPTDPNPTPEPHPQPNPDTDVPDIPSPEVPSVDVPMPHPQTPEVPEEPDETPAPHATTPETPVSEAEGEVPVVHASDNDDVPMPHAAQETLPQTGEKTSVMAVIAGAFASVLGIFGLASRRKEDK</sequence>
<protein>
    <recommendedName>
        <fullName evidence="8">Gram-positive cocci surface proteins LPxTG domain-containing protein</fullName>
    </recommendedName>
</protein>
<feature type="compositionally biased region" description="Low complexity" evidence="6">
    <location>
        <begin position="939"/>
        <end position="948"/>
    </location>
</feature>
<dbReference type="RefSeq" id="WP_117117563.1">
    <property type="nucleotide sequence ID" value="NZ_BFBY01000001.1"/>
</dbReference>
<dbReference type="Pfam" id="PF04650">
    <property type="entry name" value="YSIRK_signal"/>
    <property type="match status" value="1"/>
</dbReference>
<feature type="compositionally biased region" description="Pro residues" evidence="6">
    <location>
        <begin position="888"/>
        <end position="902"/>
    </location>
</feature>
<feature type="compositionally biased region" description="Polar residues" evidence="6">
    <location>
        <begin position="434"/>
        <end position="450"/>
    </location>
</feature>
<dbReference type="InterPro" id="IPR005877">
    <property type="entry name" value="YSIRK_signal_dom"/>
</dbReference>
<feature type="region of interest" description="Disordered" evidence="6">
    <location>
        <begin position="434"/>
        <end position="457"/>
    </location>
</feature>
<dbReference type="InterPro" id="IPR019931">
    <property type="entry name" value="LPXTG_anchor"/>
</dbReference>
<feature type="domain" description="Gram-positive cocci surface proteins LPxTG" evidence="8">
    <location>
        <begin position="977"/>
        <end position="1011"/>
    </location>
</feature>
<dbReference type="Proteomes" id="UP000257317">
    <property type="component" value="Unassembled WGS sequence"/>
</dbReference>
<evidence type="ECO:0000256" key="2">
    <source>
        <dbReference type="ARBA" id="ARBA00022525"/>
    </source>
</evidence>
<feature type="transmembrane region" description="Helical" evidence="7">
    <location>
        <begin position="986"/>
        <end position="1004"/>
    </location>
</feature>
<keyword evidence="7" id="KW-0812">Transmembrane</keyword>
<evidence type="ECO:0000256" key="4">
    <source>
        <dbReference type="ARBA" id="ARBA00022737"/>
    </source>
</evidence>
<keyword evidence="7" id="KW-1133">Transmembrane helix</keyword>
<feature type="compositionally biased region" description="Basic and acidic residues" evidence="6">
    <location>
        <begin position="134"/>
        <end position="145"/>
    </location>
</feature>
<comment type="caution">
    <text evidence="9">The sequence shown here is derived from an EMBL/GenBank/DDBJ whole genome shotgun (WGS) entry which is preliminary data.</text>
</comment>
<dbReference type="NCBIfam" id="TIGR01167">
    <property type="entry name" value="LPXTG_anchor"/>
    <property type="match status" value="1"/>
</dbReference>
<feature type="compositionally biased region" description="Polar residues" evidence="6">
    <location>
        <begin position="91"/>
        <end position="115"/>
    </location>
</feature>
<evidence type="ECO:0000256" key="5">
    <source>
        <dbReference type="ARBA" id="ARBA00023088"/>
    </source>
</evidence>
<dbReference type="EMBL" id="BFBY01000001">
    <property type="protein sequence ID" value="GBG04278.1"/>
    <property type="molecule type" value="Genomic_DNA"/>
</dbReference>
<dbReference type="Pfam" id="PF06458">
    <property type="entry name" value="MucBP"/>
    <property type="match status" value="1"/>
</dbReference>
<reference evidence="10" key="1">
    <citation type="submission" date="2018-03" db="EMBL/GenBank/DDBJ databases">
        <title>New taxa in the Lactobacillus gasseri group.</title>
        <authorList>
            <person name="Tanizawa Y."/>
            <person name="Tohno M."/>
            <person name="Endo A."/>
            <person name="Arita M."/>
        </authorList>
    </citation>
    <scope>NUCLEOTIDE SEQUENCE [LARGE SCALE GENOMIC DNA]</scope>
    <source>
        <strain evidence="10">DSM 24759</strain>
    </source>
</reference>
<dbReference type="Pfam" id="PF00746">
    <property type="entry name" value="Gram_pos_anchor"/>
    <property type="match status" value="1"/>
</dbReference>
<feature type="region of interest" description="Disordered" evidence="6">
    <location>
        <begin position="876"/>
        <end position="980"/>
    </location>
</feature>
<gene>
    <name evidence="9" type="ORF">LrDSM24759_01920</name>
</gene>
<organism evidence="9 10">
    <name type="scientific">Lactobacillus rodentium</name>
    <dbReference type="NCBI Taxonomy" id="947835"/>
    <lineage>
        <taxon>Bacteria</taxon>
        <taxon>Bacillati</taxon>
        <taxon>Bacillota</taxon>
        <taxon>Bacilli</taxon>
        <taxon>Lactobacillales</taxon>
        <taxon>Lactobacillaceae</taxon>
        <taxon>Lactobacillus</taxon>
    </lineage>
</organism>
<evidence type="ECO:0000256" key="7">
    <source>
        <dbReference type="SAM" id="Phobius"/>
    </source>
</evidence>
<proteinExistence type="predicted"/>
<dbReference type="InterPro" id="IPR041495">
    <property type="entry name" value="Mub_B2"/>
</dbReference>
<dbReference type="Gene3D" id="3.10.20.320">
    <property type="entry name" value="Putative peptidoglycan bound protein (lpxtg motif)"/>
    <property type="match status" value="1"/>
</dbReference>
<keyword evidence="10" id="KW-1185">Reference proteome</keyword>
<feature type="compositionally biased region" description="Low complexity" evidence="6">
    <location>
        <begin position="122"/>
        <end position="132"/>
    </location>
</feature>